<protein>
    <submittedName>
        <fullName evidence="1">Excisionase family DNA binding protein</fullName>
    </submittedName>
</protein>
<dbReference type="Proteomes" id="UP000247515">
    <property type="component" value="Unassembled WGS sequence"/>
</dbReference>
<keyword evidence="2" id="KW-1185">Reference proteome</keyword>
<evidence type="ECO:0000313" key="1">
    <source>
        <dbReference type="EMBL" id="PXX15876.1"/>
    </source>
</evidence>
<organism evidence="1 2">
    <name type="scientific">Paraburkholderia tropica</name>
    <dbReference type="NCBI Taxonomy" id="92647"/>
    <lineage>
        <taxon>Bacteria</taxon>
        <taxon>Pseudomonadati</taxon>
        <taxon>Pseudomonadota</taxon>
        <taxon>Betaproteobacteria</taxon>
        <taxon>Burkholderiales</taxon>
        <taxon>Burkholderiaceae</taxon>
        <taxon>Paraburkholderia</taxon>
    </lineage>
</organism>
<gene>
    <name evidence="1" type="ORF">C7400_109212</name>
</gene>
<sequence length="115" mass="12590">MSDSLDDIRNAALRLQRDAEALAEAAQHCTHAEVPETSPAGLSDAEILHIAHKALELHAAQHPRPPHVTISQAADMLGLSRHTVSKMLHAGQFRLNRCGRIPIEQIDMAQSARRP</sequence>
<name>A0ABX5MQ19_9BURK</name>
<dbReference type="EMBL" id="QJJV01000009">
    <property type="protein sequence ID" value="PXX15876.1"/>
    <property type="molecule type" value="Genomic_DNA"/>
</dbReference>
<evidence type="ECO:0000313" key="2">
    <source>
        <dbReference type="Proteomes" id="UP000247515"/>
    </source>
</evidence>
<accession>A0ABX5MQ19</accession>
<dbReference type="RefSeq" id="WP_110327822.1">
    <property type="nucleotide sequence ID" value="NZ_QJJV01000009.1"/>
</dbReference>
<comment type="caution">
    <text evidence="1">The sequence shown here is derived from an EMBL/GenBank/DDBJ whole genome shotgun (WGS) entry which is preliminary data.</text>
</comment>
<reference evidence="1 2" key="1">
    <citation type="submission" date="2018-05" db="EMBL/GenBank/DDBJ databases">
        <title>Genomic Encyclopedia of Type Strains, Phase IV (KMG-V): Genome sequencing to study the core and pangenomes of soil and plant-associated prokaryotes.</title>
        <authorList>
            <person name="Whitman W."/>
        </authorList>
    </citation>
    <scope>NUCLEOTIDE SEQUENCE [LARGE SCALE GENOMIC DNA]</scope>
    <source>
        <strain evidence="1 2">SIr-6563</strain>
    </source>
</reference>
<proteinExistence type="predicted"/>